<dbReference type="PRINTS" id="PR00371">
    <property type="entry name" value="FPNCR"/>
</dbReference>
<evidence type="ECO:0000313" key="14">
    <source>
        <dbReference type="Proteomes" id="UP001485043"/>
    </source>
</evidence>
<comment type="caution">
    <text evidence="13">The sequence shown here is derived from an EMBL/GenBank/DDBJ whole genome shotgun (WGS) entry which is preliminary data.</text>
</comment>
<keyword evidence="14" id="KW-1185">Reference proteome</keyword>
<comment type="similarity">
    <text evidence="3 11">Belongs to the flavoprotein pyridine nucleotide cytochrome reductase family.</text>
</comment>
<evidence type="ECO:0000256" key="2">
    <source>
        <dbReference type="ARBA" id="ARBA00004173"/>
    </source>
</evidence>
<keyword evidence="8" id="KW-0496">Mitochondrion</keyword>
<evidence type="ECO:0000256" key="10">
    <source>
        <dbReference type="PIRSR" id="PIRSR601834-1"/>
    </source>
</evidence>
<dbReference type="PANTHER" id="PTHR19370:SF171">
    <property type="entry name" value="NADH-CYTOCHROME B5 REDUCTASE 2"/>
    <property type="match status" value="1"/>
</dbReference>
<evidence type="ECO:0000256" key="8">
    <source>
        <dbReference type="ARBA" id="ARBA00023128"/>
    </source>
</evidence>
<dbReference type="Gene3D" id="3.40.50.80">
    <property type="entry name" value="Nucleotide-binding domain of ferredoxin-NADP reductase (FNR) module"/>
    <property type="match status" value="1"/>
</dbReference>
<dbReference type="SUPFAM" id="SSF63380">
    <property type="entry name" value="Riboflavin synthase domain-like"/>
    <property type="match status" value="1"/>
</dbReference>
<feature type="domain" description="FAD-binding FR-type" evidence="12">
    <location>
        <begin position="55"/>
        <end position="166"/>
    </location>
</feature>
<dbReference type="EC" id="1.6.2.2" evidence="11"/>
<feature type="binding site" evidence="10">
    <location>
        <position position="115"/>
    </location>
    <ligand>
        <name>FAD</name>
        <dbReference type="ChEBI" id="CHEBI:57692"/>
    </ligand>
</feature>
<accession>A0AAW1SWM5</accession>
<evidence type="ECO:0000259" key="12">
    <source>
        <dbReference type="PROSITE" id="PS51384"/>
    </source>
</evidence>
<dbReference type="FunFam" id="2.40.30.10:FF:000032">
    <property type="entry name" value="NADH-cytochrome b5 reductase"/>
    <property type="match status" value="1"/>
</dbReference>
<dbReference type="PRINTS" id="PR00406">
    <property type="entry name" value="CYTB5RDTASE"/>
</dbReference>
<dbReference type="PANTHER" id="PTHR19370">
    <property type="entry name" value="NADH-CYTOCHROME B5 REDUCTASE"/>
    <property type="match status" value="1"/>
</dbReference>
<dbReference type="Pfam" id="PF00970">
    <property type="entry name" value="FAD_binding_6"/>
    <property type="match status" value="1"/>
</dbReference>
<feature type="binding site" evidence="10">
    <location>
        <position position="132"/>
    </location>
    <ligand>
        <name>FAD</name>
        <dbReference type="ChEBI" id="CHEBI:57692"/>
    </ligand>
</feature>
<gene>
    <name evidence="13" type="ORF">WJX84_008451</name>
</gene>
<dbReference type="EMBL" id="JALJOV010000759">
    <property type="protein sequence ID" value="KAK9861443.1"/>
    <property type="molecule type" value="Genomic_DNA"/>
</dbReference>
<protein>
    <recommendedName>
        <fullName evidence="11">NADH-cytochrome b5 reductase</fullName>
        <ecNumber evidence="11">1.6.2.2</ecNumber>
    </recommendedName>
</protein>
<dbReference type="Pfam" id="PF00175">
    <property type="entry name" value="NAD_binding_1"/>
    <property type="match status" value="1"/>
</dbReference>
<evidence type="ECO:0000256" key="11">
    <source>
        <dbReference type="RuleBase" id="RU361226"/>
    </source>
</evidence>
<feature type="binding site" evidence="10">
    <location>
        <position position="134"/>
    </location>
    <ligand>
        <name>FAD</name>
        <dbReference type="ChEBI" id="CHEBI:57692"/>
    </ligand>
</feature>
<keyword evidence="5 10" id="KW-0274">FAD</keyword>
<dbReference type="CDD" id="cd06183">
    <property type="entry name" value="cyt_b5_reduct_like"/>
    <property type="match status" value="1"/>
</dbReference>
<name>A0AAW1SWM5_9CHLO</name>
<dbReference type="PROSITE" id="PS51384">
    <property type="entry name" value="FAD_FR"/>
    <property type="match status" value="1"/>
</dbReference>
<comment type="cofactor">
    <cofactor evidence="1 10 11">
        <name>FAD</name>
        <dbReference type="ChEBI" id="CHEBI:57692"/>
    </cofactor>
</comment>
<feature type="binding site" evidence="10">
    <location>
        <position position="142"/>
    </location>
    <ligand>
        <name>FAD</name>
        <dbReference type="ChEBI" id="CHEBI:57692"/>
    </ligand>
</feature>
<dbReference type="GO" id="GO:0005739">
    <property type="term" value="C:mitochondrion"/>
    <property type="evidence" value="ECO:0007669"/>
    <property type="project" value="UniProtKB-SubCell"/>
</dbReference>
<evidence type="ECO:0000256" key="5">
    <source>
        <dbReference type="ARBA" id="ARBA00022827"/>
    </source>
</evidence>
<comment type="subcellular location">
    <subcellularLocation>
        <location evidence="2">Mitochondrion</location>
    </subcellularLocation>
</comment>
<keyword evidence="6 11" id="KW-0560">Oxidoreductase</keyword>
<dbReference type="InterPro" id="IPR001834">
    <property type="entry name" value="CBR-like"/>
</dbReference>
<evidence type="ECO:0000313" key="13">
    <source>
        <dbReference type="EMBL" id="KAK9861443.1"/>
    </source>
</evidence>
<feature type="binding site" evidence="10">
    <location>
        <position position="117"/>
    </location>
    <ligand>
        <name>FAD</name>
        <dbReference type="ChEBI" id="CHEBI:57692"/>
    </ligand>
</feature>
<feature type="binding site" evidence="10">
    <location>
        <position position="183"/>
    </location>
    <ligand>
        <name>FAD</name>
        <dbReference type="ChEBI" id="CHEBI:57692"/>
    </ligand>
</feature>
<reference evidence="13 14" key="1">
    <citation type="journal article" date="2024" name="Nat. Commun.">
        <title>Phylogenomics reveals the evolutionary origins of lichenization in chlorophyte algae.</title>
        <authorList>
            <person name="Puginier C."/>
            <person name="Libourel C."/>
            <person name="Otte J."/>
            <person name="Skaloud P."/>
            <person name="Haon M."/>
            <person name="Grisel S."/>
            <person name="Petersen M."/>
            <person name="Berrin J.G."/>
            <person name="Delaux P.M."/>
            <person name="Dal Grande F."/>
            <person name="Keller J."/>
        </authorList>
    </citation>
    <scope>NUCLEOTIDE SEQUENCE [LARGE SCALE GENOMIC DNA]</scope>
    <source>
        <strain evidence="13 14">SAG 2523</strain>
    </source>
</reference>
<feature type="binding site" evidence="10">
    <location>
        <position position="116"/>
    </location>
    <ligand>
        <name>FAD</name>
        <dbReference type="ChEBI" id="CHEBI:57692"/>
    </ligand>
</feature>
<dbReference type="Gene3D" id="2.40.30.10">
    <property type="entry name" value="Translation factors"/>
    <property type="match status" value="1"/>
</dbReference>
<dbReference type="GO" id="GO:0090524">
    <property type="term" value="F:cytochrome-b5 reductase activity, acting on NADH"/>
    <property type="evidence" value="ECO:0007669"/>
    <property type="project" value="UniProtKB-EC"/>
</dbReference>
<evidence type="ECO:0000256" key="3">
    <source>
        <dbReference type="ARBA" id="ARBA00006105"/>
    </source>
</evidence>
<dbReference type="InterPro" id="IPR008333">
    <property type="entry name" value="Cbr1-like_FAD-bd_dom"/>
</dbReference>
<dbReference type="InterPro" id="IPR001433">
    <property type="entry name" value="OxRdtase_FAD/NAD-bd"/>
</dbReference>
<dbReference type="AlphaFoldDB" id="A0AAW1SWM5"/>
<sequence>MLLTRFATAFKPSHIGILGGACGAGAFAAAWMVQTAEAEQASVKGPTAASALDPNEWRAFKLHSIDTGGPPNTNRYRFALPDPQQEVGLPVASCLVTRAAIGSEKDDGTRKFVIRPYTPTSPKDAKGYFDLVVKVYPQGNMSKHIGDLKEGDTLECKGPIEKFPYKPNMKKAIGMIAGGSGITPMLQVAMEVLSNPEDSTEISLIFANQTEKDIILREELDTMAAKHKNFKVYYTIDKTKDGKIPEGWKGGVGYVTKDMASAHIPPPSDDNLVLVCGPPPMYKALSGEKAKDKSQGELTGLLKDMGYSEKQVYKF</sequence>
<evidence type="ECO:0000256" key="6">
    <source>
        <dbReference type="ARBA" id="ARBA00023002"/>
    </source>
</evidence>
<dbReference type="InterPro" id="IPR001709">
    <property type="entry name" value="Flavoprot_Pyr_Nucl_cyt_Rdtase"/>
</dbReference>
<comment type="catalytic activity">
    <reaction evidence="9 11">
        <text>2 Fe(III)-[cytochrome b5] + NADH = 2 Fe(II)-[cytochrome b5] + NAD(+) + H(+)</text>
        <dbReference type="Rhea" id="RHEA:46680"/>
        <dbReference type="Rhea" id="RHEA-COMP:10438"/>
        <dbReference type="Rhea" id="RHEA-COMP:10439"/>
        <dbReference type="ChEBI" id="CHEBI:15378"/>
        <dbReference type="ChEBI" id="CHEBI:29033"/>
        <dbReference type="ChEBI" id="CHEBI:29034"/>
        <dbReference type="ChEBI" id="CHEBI:57540"/>
        <dbReference type="ChEBI" id="CHEBI:57945"/>
        <dbReference type="EC" id="1.6.2.2"/>
    </reaction>
</comment>
<organism evidence="13 14">
    <name type="scientific">Apatococcus fuscideae</name>
    <dbReference type="NCBI Taxonomy" id="2026836"/>
    <lineage>
        <taxon>Eukaryota</taxon>
        <taxon>Viridiplantae</taxon>
        <taxon>Chlorophyta</taxon>
        <taxon>core chlorophytes</taxon>
        <taxon>Trebouxiophyceae</taxon>
        <taxon>Chlorellales</taxon>
        <taxon>Chlorellaceae</taxon>
        <taxon>Apatococcus</taxon>
    </lineage>
</organism>
<dbReference type="Proteomes" id="UP001485043">
    <property type="component" value="Unassembled WGS sequence"/>
</dbReference>
<proteinExistence type="inferred from homology"/>
<evidence type="ECO:0000256" key="4">
    <source>
        <dbReference type="ARBA" id="ARBA00022630"/>
    </source>
</evidence>
<evidence type="ECO:0000256" key="1">
    <source>
        <dbReference type="ARBA" id="ARBA00001974"/>
    </source>
</evidence>
<keyword evidence="7 11" id="KW-0520">NAD</keyword>
<dbReference type="InterPro" id="IPR017927">
    <property type="entry name" value="FAD-bd_FR_type"/>
</dbReference>
<keyword evidence="4 10" id="KW-0285">Flavoprotein</keyword>
<evidence type="ECO:0000256" key="9">
    <source>
        <dbReference type="ARBA" id="ARBA00047682"/>
    </source>
</evidence>
<evidence type="ECO:0000256" key="7">
    <source>
        <dbReference type="ARBA" id="ARBA00023027"/>
    </source>
</evidence>
<dbReference type="InterPro" id="IPR039261">
    <property type="entry name" value="FNR_nucleotide-bd"/>
</dbReference>
<dbReference type="SUPFAM" id="SSF52343">
    <property type="entry name" value="Ferredoxin reductase-like, C-terminal NADP-linked domain"/>
    <property type="match status" value="1"/>
</dbReference>
<dbReference type="FunFam" id="3.40.50.80:FF:000009">
    <property type="entry name" value="NADH-cytochrome b5 reductase"/>
    <property type="match status" value="1"/>
</dbReference>
<dbReference type="InterPro" id="IPR017938">
    <property type="entry name" value="Riboflavin_synthase-like_b-brl"/>
</dbReference>
<dbReference type="PROSITE" id="PS51257">
    <property type="entry name" value="PROKAR_LIPOPROTEIN"/>
    <property type="match status" value="1"/>
</dbReference>
<feature type="binding site" evidence="10">
    <location>
        <position position="141"/>
    </location>
    <ligand>
        <name>FAD</name>
        <dbReference type="ChEBI" id="CHEBI:57692"/>
    </ligand>
</feature>